<accession>A0A177N2L3</accession>
<evidence type="ECO:0000313" key="1">
    <source>
        <dbReference type="EMBL" id="OAI11440.1"/>
    </source>
</evidence>
<protein>
    <submittedName>
        <fullName evidence="1">Uncharacterized protein</fullName>
    </submittedName>
</protein>
<evidence type="ECO:0000313" key="2">
    <source>
        <dbReference type="Proteomes" id="UP000077628"/>
    </source>
</evidence>
<comment type="caution">
    <text evidence="1">The sequence shown here is derived from an EMBL/GenBank/DDBJ whole genome shotgun (WGS) entry which is preliminary data.</text>
</comment>
<dbReference type="AlphaFoldDB" id="A0A177N2L3"/>
<gene>
    <name evidence="1" type="ORF">A1355_16110</name>
</gene>
<organism evidence="1 2">
    <name type="scientific">Methylomonas koyamae</name>
    <dbReference type="NCBI Taxonomy" id="702114"/>
    <lineage>
        <taxon>Bacteria</taxon>
        <taxon>Pseudomonadati</taxon>
        <taxon>Pseudomonadota</taxon>
        <taxon>Gammaproteobacteria</taxon>
        <taxon>Methylococcales</taxon>
        <taxon>Methylococcaceae</taxon>
        <taxon>Methylomonas</taxon>
    </lineage>
</organism>
<name>A0A177N2L3_9GAMM</name>
<reference evidence="2" key="1">
    <citation type="submission" date="2016-03" db="EMBL/GenBank/DDBJ databases">
        <authorList>
            <person name="Heylen K."/>
            <person name="De Vos P."/>
            <person name="Vekeman B."/>
        </authorList>
    </citation>
    <scope>NUCLEOTIDE SEQUENCE [LARGE SCALE GENOMIC DNA]</scope>
    <source>
        <strain evidence="2">R-45383</strain>
    </source>
</reference>
<sequence>MLLKDESKKVVGAHPEARNAEFQTPFSEMVAVPETRAALAVCGARVAAANIIANPASLVLRIALISKFI</sequence>
<keyword evidence="2" id="KW-1185">Reference proteome</keyword>
<proteinExistence type="predicted"/>
<dbReference type="Proteomes" id="UP000077628">
    <property type="component" value="Unassembled WGS sequence"/>
</dbReference>
<dbReference type="EMBL" id="LUUK01000232">
    <property type="protein sequence ID" value="OAI11440.1"/>
    <property type="molecule type" value="Genomic_DNA"/>
</dbReference>